<organism evidence="7 8">
    <name type="scientific">Trichomonascus ciferrii</name>
    <dbReference type="NCBI Taxonomy" id="44093"/>
    <lineage>
        <taxon>Eukaryota</taxon>
        <taxon>Fungi</taxon>
        <taxon>Dikarya</taxon>
        <taxon>Ascomycota</taxon>
        <taxon>Saccharomycotina</taxon>
        <taxon>Dipodascomycetes</taxon>
        <taxon>Dipodascales</taxon>
        <taxon>Trichomonascaceae</taxon>
        <taxon>Trichomonascus</taxon>
        <taxon>Trichomonascus ciferrii complex</taxon>
    </lineage>
</organism>
<evidence type="ECO:0000313" key="7">
    <source>
        <dbReference type="EMBL" id="KAA8915289.1"/>
    </source>
</evidence>
<protein>
    <recommendedName>
        <fullName evidence="9">Transcriptional regulatory protein DEP1</fullName>
    </recommendedName>
</protein>
<gene>
    <name evidence="7" type="ORF">TRICI_002646</name>
</gene>
<evidence type="ECO:0000256" key="2">
    <source>
        <dbReference type="ARBA" id="ARBA00022491"/>
    </source>
</evidence>
<proteinExistence type="predicted"/>
<dbReference type="PANTHER" id="PTHR21964">
    <property type="entry name" value="BREAST CANCER METASTASIS-SUPPRESSOR 1"/>
    <property type="match status" value="1"/>
</dbReference>
<dbReference type="OrthoDB" id="20886at2759"/>
<feature type="compositionally biased region" description="Basic and acidic residues" evidence="6">
    <location>
        <begin position="74"/>
        <end position="97"/>
    </location>
</feature>
<dbReference type="Proteomes" id="UP000761534">
    <property type="component" value="Unassembled WGS sequence"/>
</dbReference>
<reference evidence="7" key="1">
    <citation type="journal article" date="2019" name="G3 (Bethesda)">
        <title>Genome Assemblies of Two Rare Opportunistic Yeast Pathogens: Diutina rugosa (syn. Candida rugosa) and Trichomonascus ciferrii (syn. Candida ciferrii).</title>
        <authorList>
            <person name="Mixao V."/>
            <person name="Saus E."/>
            <person name="Hansen A.P."/>
            <person name="Lass-Florl C."/>
            <person name="Gabaldon T."/>
        </authorList>
    </citation>
    <scope>NUCLEOTIDE SEQUENCE</scope>
    <source>
        <strain evidence="7">CBS 4856</strain>
    </source>
</reference>
<dbReference type="EMBL" id="SWFS01000179">
    <property type="protein sequence ID" value="KAA8915289.1"/>
    <property type="molecule type" value="Genomic_DNA"/>
</dbReference>
<keyword evidence="8" id="KW-1185">Reference proteome</keyword>
<feature type="compositionally biased region" description="Acidic residues" evidence="6">
    <location>
        <begin position="21"/>
        <end position="51"/>
    </location>
</feature>
<dbReference type="SMART" id="SM01401">
    <property type="entry name" value="Sds3"/>
    <property type="match status" value="1"/>
</dbReference>
<dbReference type="VEuPathDB" id="FungiDB:TRICI_002646"/>
<name>A0A642V6F3_9ASCO</name>
<evidence type="ECO:0000256" key="5">
    <source>
        <dbReference type="ARBA" id="ARBA00023242"/>
    </source>
</evidence>
<evidence type="ECO:0000256" key="4">
    <source>
        <dbReference type="ARBA" id="ARBA00023163"/>
    </source>
</evidence>
<comment type="caution">
    <text evidence="7">The sequence shown here is derived from an EMBL/GenBank/DDBJ whole genome shotgun (WGS) entry which is preliminary data.</text>
</comment>
<keyword evidence="5" id="KW-0539">Nucleus</keyword>
<feature type="compositionally biased region" description="Acidic residues" evidence="6">
    <location>
        <begin position="116"/>
        <end position="127"/>
    </location>
</feature>
<feature type="compositionally biased region" description="Basic and acidic residues" evidence="6">
    <location>
        <begin position="54"/>
        <end position="66"/>
    </location>
</feature>
<sequence>MTSTGNETQTAEARTGKRFFDDDDSSELSALEDDEVVDSEAETERLDDDQLDSSGRRRMDDIDSSPKKRKIHHTTVDGRAHEGANDGTKDNNKEESNGLRSSSSSSKRKRAATEAAAEDADQEEDDEDIKKEAETAQDDADNELEEDEQQTTPKPGTRARGNDINDKMRTTPPSAKEEPEKHRKEAIALLTEIEIDFAKLRDKLYEDKMTRFVAEIEMCMDGTHPELEKVSKQIENIRDEKISLAARQRDYQRKCIDNQTRASRDQLHQQYLKDVADARSRLLTKTTEQWYSINRERRAMDSRVPDFTYRAPEKRSVQLRHRQMIHDEISLLMGLAKRFGFPTAPQMSTMQDEEIESDLYALGLRQ</sequence>
<keyword evidence="2" id="KW-0678">Repressor</keyword>
<dbReference type="AlphaFoldDB" id="A0A642V6F3"/>
<dbReference type="GO" id="GO:0005654">
    <property type="term" value="C:nucleoplasm"/>
    <property type="evidence" value="ECO:0007669"/>
    <property type="project" value="UniProtKB-ARBA"/>
</dbReference>
<feature type="compositionally biased region" description="Acidic residues" evidence="6">
    <location>
        <begin position="135"/>
        <end position="149"/>
    </location>
</feature>
<evidence type="ECO:0000256" key="1">
    <source>
        <dbReference type="ARBA" id="ARBA00004123"/>
    </source>
</evidence>
<evidence type="ECO:0000256" key="3">
    <source>
        <dbReference type="ARBA" id="ARBA00023015"/>
    </source>
</evidence>
<accession>A0A642V6F3</accession>
<evidence type="ECO:0000313" key="8">
    <source>
        <dbReference type="Proteomes" id="UP000761534"/>
    </source>
</evidence>
<dbReference type="InterPro" id="IPR013907">
    <property type="entry name" value="Sds3"/>
</dbReference>
<feature type="compositionally biased region" description="Polar residues" evidence="6">
    <location>
        <begin position="1"/>
        <end position="12"/>
    </location>
</feature>
<keyword evidence="3" id="KW-0805">Transcription regulation</keyword>
<dbReference type="GO" id="GO:0010468">
    <property type="term" value="P:regulation of gene expression"/>
    <property type="evidence" value="ECO:0007669"/>
    <property type="project" value="UniProtKB-ARBA"/>
</dbReference>
<feature type="compositionally biased region" description="Basic and acidic residues" evidence="6">
    <location>
        <begin position="160"/>
        <end position="182"/>
    </location>
</feature>
<dbReference type="Pfam" id="PF08598">
    <property type="entry name" value="Sds3"/>
    <property type="match status" value="1"/>
</dbReference>
<comment type="subcellular location">
    <subcellularLocation>
        <location evidence="1">Nucleus</location>
    </subcellularLocation>
</comment>
<evidence type="ECO:0000256" key="6">
    <source>
        <dbReference type="SAM" id="MobiDB-lite"/>
    </source>
</evidence>
<keyword evidence="4" id="KW-0804">Transcription</keyword>
<evidence type="ECO:0008006" key="9">
    <source>
        <dbReference type="Google" id="ProtNLM"/>
    </source>
</evidence>
<feature type="region of interest" description="Disordered" evidence="6">
    <location>
        <begin position="1"/>
        <end position="182"/>
    </location>
</feature>